<protein>
    <submittedName>
        <fullName evidence="1">Uncharacterized protein</fullName>
    </submittedName>
</protein>
<sequence length="122" mass="13626">MSIAHQTATYQPQSSRQQALIQRHFTLLQACKGLSIIAAILGRSYYEHQQRRKMAASVPSRSHLNLEKISDPLTENLLAKLASWCETANFAQEGENLEKCVDGKLASVCRQLLDTLDLEGKV</sequence>
<proteinExistence type="predicted"/>
<organism evidence="1 2">
    <name type="scientific">Aspergillus uvarum CBS 121591</name>
    <dbReference type="NCBI Taxonomy" id="1448315"/>
    <lineage>
        <taxon>Eukaryota</taxon>
        <taxon>Fungi</taxon>
        <taxon>Dikarya</taxon>
        <taxon>Ascomycota</taxon>
        <taxon>Pezizomycotina</taxon>
        <taxon>Eurotiomycetes</taxon>
        <taxon>Eurotiomycetidae</taxon>
        <taxon>Eurotiales</taxon>
        <taxon>Aspergillaceae</taxon>
        <taxon>Aspergillus</taxon>
        <taxon>Aspergillus subgen. Circumdati</taxon>
    </lineage>
</organism>
<dbReference type="AlphaFoldDB" id="A0A319CA81"/>
<reference evidence="1 2" key="1">
    <citation type="submission" date="2016-12" db="EMBL/GenBank/DDBJ databases">
        <title>The genomes of Aspergillus section Nigri reveals drivers in fungal speciation.</title>
        <authorList>
            <consortium name="DOE Joint Genome Institute"/>
            <person name="Vesth T.C."/>
            <person name="Nybo J."/>
            <person name="Theobald S."/>
            <person name="Brandl J."/>
            <person name="Frisvad J.C."/>
            <person name="Nielsen K.F."/>
            <person name="Lyhne E.K."/>
            <person name="Kogle M.E."/>
            <person name="Kuo A."/>
            <person name="Riley R."/>
            <person name="Clum A."/>
            <person name="Nolan M."/>
            <person name="Lipzen A."/>
            <person name="Salamov A."/>
            <person name="Henrissat B."/>
            <person name="Wiebenga A."/>
            <person name="De Vries R.P."/>
            <person name="Grigoriev I.V."/>
            <person name="Mortensen U.H."/>
            <person name="Andersen M.R."/>
            <person name="Baker S.E."/>
        </authorList>
    </citation>
    <scope>NUCLEOTIDE SEQUENCE [LARGE SCALE GENOMIC DNA]</scope>
    <source>
        <strain evidence="1 2">CBS 121591</strain>
    </source>
</reference>
<name>A0A319CA81_9EURO</name>
<accession>A0A319CA81</accession>
<dbReference type="GeneID" id="37135679"/>
<dbReference type="VEuPathDB" id="FungiDB:BO82DRAFT_32691"/>
<evidence type="ECO:0000313" key="1">
    <source>
        <dbReference type="EMBL" id="PYH75393.1"/>
    </source>
</evidence>
<evidence type="ECO:0000313" key="2">
    <source>
        <dbReference type="Proteomes" id="UP000248340"/>
    </source>
</evidence>
<gene>
    <name evidence="1" type="ORF">BO82DRAFT_32691</name>
</gene>
<dbReference type="Proteomes" id="UP000248340">
    <property type="component" value="Unassembled WGS sequence"/>
</dbReference>
<keyword evidence="2" id="KW-1185">Reference proteome</keyword>
<dbReference type="EMBL" id="KZ821803">
    <property type="protein sequence ID" value="PYH75393.1"/>
    <property type="molecule type" value="Genomic_DNA"/>
</dbReference>
<dbReference type="RefSeq" id="XP_025485593.1">
    <property type="nucleotide sequence ID" value="XM_025632938.1"/>
</dbReference>